<dbReference type="AlphaFoldDB" id="A0A212TGQ1"/>
<dbReference type="GO" id="GO:0009318">
    <property type="term" value="C:exodeoxyribonuclease VII complex"/>
    <property type="evidence" value="ECO:0007669"/>
    <property type="project" value="UniProtKB-UniRule"/>
</dbReference>
<evidence type="ECO:0000313" key="8">
    <source>
        <dbReference type="Proteomes" id="UP000197215"/>
    </source>
</evidence>
<evidence type="ECO:0000256" key="5">
    <source>
        <dbReference type="ARBA" id="ARBA00022839"/>
    </source>
</evidence>
<comment type="subunit">
    <text evidence="6">Heterooligomer composed of large and small subunits.</text>
</comment>
<evidence type="ECO:0000256" key="4">
    <source>
        <dbReference type="ARBA" id="ARBA00022801"/>
    </source>
</evidence>
<dbReference type="NCBIfam" id="TIGR01280">
    <property type="entry name" value="xseB"/>
    <property type="match status" value="1"/>
</dbReference>
<keyword evidence="8" id="KW-1185">Reference proteome</keyword>
<proteinExistence type="inferred from homology"/>
<keyword evidence="2 6" id="KW-0963">Cytoplasm</keyword>
<evidence type="ECO:0000256" key="6">
    <source>
        <dbReference type="HAMAP-Rule" id="MF_00337"/>
    </source>
</evidence>
<gene>
    <name evidence="6" type="primary">xseB</name>
    <name evidence="7" type="ORF">SAMN06295916_1254</name>
</gene>
<comment type="subcellular location">
    <subcellularLocation>
        <location evidence="6">Cytoplasm</location>
    </subcellularLocation>
</comment>
<evidence type="ECO:0000256" key="3">
    <source>
        <dbReference type="ARBA" id="ARBA00022722"/>
    </source>
</evidence>
<dbReference type="Pfam" id="PF02609">
    <property type="entry name" value="Exonuc_VII_S"/>
    <property type="match status" value="1"/>
</dbReference>
<keyword evidence="5 6" id="KW-0269">Exonuclease</keyword>
<dbReference type="GO" id="GO:0005829">
    <property type="term" value="C:cytosol"/>
    <property type="evidence" value="ECO:0007669"/>
    <property type="project" value="TreeGrafter"/>
</dbReference>
<name>A0A212TGQ1_9BURK</name>
<dbReference type="RefSeq" id="WP_088813117.1">
    <property type="nucleotide sequence ID" value="NZ_FYEX01000001.1"/>
</dbReference>
<reference evidence="7 8" key="1">
    <citation type="submission" date="2017-06" db="EMBL/GenBank/DDBJ databases">
        <authorList>
            <person name="Kim H.J."/>
            <person name="Triplett B.A."/>
        </authorList>
    </citation>
    <scope>NUCLEOTIDE SEQUENCE [LARGE SCALE GENOMIC DNA]</scope>
    <source>
        <strain evidence="7 8">MWH-VicM1</strain>
    </source>
</reference>
<dbReference type="GO" id="GO:0008855">
    <property type="term" value="F:exodeoxyribonuclease VII activity"/>
    <property type="evidence" value="ECO:0007669"/>
    <property type="project" value="UniProtKB-UniRule"/>
</dbReference>
<evidence type="ECO:0000256" key="2">
    <source>
        <dbReference type="ARBA" id="ARBA00022490"/>
    </source>
</evidence>
<dbReference type="Proteomes" id="UP000197215">
    <property type="component" value="Unassembled WGS sequence"/>
</dbReference>
<comment type="catalytic activity">
    <reaction evidence="6">
        <text>Exonucleolytic cleavage in either 5'- to 3'- or 3'- to 5'-direction to yield nucleoside 5'-phosphates.</text>
        <dbReference type="EC" id="3.1.11.6"/>
    </reaction>
</comment>
<dbReference type="InterPro" id="IPR037004">
    <property type="entry name" value="Exonuc_VII_ssu_sf"/>
</dbReference>
<dbReference type="PIRSF" id="PIRSF006488">
    <property type="entry name" value="Exonuc_VII_S"/>
    <property type="match status" value="1"/>
</dbReference>
<dbReference type="HAMAP" id="MF_00337">
    <property type="entry name" value="Exonuc_7_S"/>
    <property type="match status" value="1"/>
</dbReference>
<keyword evidence="3 6" id="KW-0540">Nuclease</keyword>
<dbReference type="EMBL" id="FYEX01000001">
    <property type="protein sequence ID" value="SNC65237.1"/>
    <property type="molecule type" value="Genomic_DNA"/>
</dbReference>
<dbReference type="GO" id="GO:0006308">
    <property type="term" value="P:DNA catabolic process"/>
    <property type="evidence" value="ECO:0007669"/>
    <property type="project" value="UniProtKB-UniRule"/>
</dbReference>
<dbReference type="SUPFAM" id="SSF116842">
    <property type="entry name" value="XseB-like"/>
    <property type="match status" value="1"/>
</dbReference>
<sequence>MPKKLATEESGLDPNLRYEEAVAELEGLIAKMESGKLSLEDTLSAYKRGADLLKHCQQVLEQVEQQVKIVQS</sequence>
<protein>
    <recommendedName>
        <fullName evidence="6">Exodeoxyribonuclease 7 small subunit</fullName>
        <ecNumber evidence="6">3.1.11.6</ecNumber>
    </recommendedName>
    <alternativeName>
        <fullName evidence="6">Exodeoxyribonuclease VII small subunit</fullName>
        <shortName evidence="6">Exonuclease VII small subunit</shortName>
    </alternativeName>
</protein>
<dbReference type="PANTHER" id="PTHR34137:SF1">
    <property type="entry name" value="EXODEOXYRIBONUCLEASE 7 SMALL SUBUNIT"/>
    <property type="match status" value="1"/>
</dbReference>
<organism evidence="7 8">
    <name type="scientific">Polynucleobacter victoriensis</name>
    <dbReference type="NCBI Taxonomy" id="2049319"/>
    <lineage>
        <taxon>Bacteria</taxon>
        <taxon>Pseudomonadati</taxon>
        <taxon>Pseudomonadota</taxon>
        <taxon>Betaproteobacteria</taxon>
        <taxon>Burkholderiales</taxon>
        <taxon>Burkholderiaceae</taxon>
        <taxon>Polynucleobacter</taxon>
    </lineage>
</organism>
<dbReference type="Gene3D" id="1.10.287.1040">
    <property type="entry name" value="Exonuclease VII, small subunit"/>
    <property type="match status" value="1"/>
</dbReference>
<comment type="similarity">
    <text evidence="1 6">Belongs to the XseB family.</text>
</comment>
<dbReference type="InterPro" id="IPR003761">
    <property type="entry name" value="Exonuc_VII_S"/>
</dbReference>
<evidence type="ECO:0000313" key="7">
    <source>
        <dbReference type="EMBL" id="SNC65237.1"/>
    </source>
</evidence>
<comment type="function">
    <text evidence="6">Bidirectionally degrades single-stranded DNA into large acid-insoluble oligonucleotides, which are then degraded further into small acid-soluble oligonucleotides.</text>
</comment>
<dbReference type="OrthoDB" id="287668at2"/>
<accession>A0A212TGQ1</accession>
<dbReference type="PANTHER" id="PTHR34137">
    <property type="entry name" value="EXODEOXYRIBONUCLEASE 7 SMALL SUBUNIT"/>
    <property type="match status" value="1"/>
</dbReference>
<dbReference type="EC" id="3.1.11.6" evidence="6"/>
<evidence type="ECO:0000256" key="1">
    <source>
        <dbReference type="ARBA" id="ARBA00009998"/>
    </source>
</evidence>
<keyword evidence="4 6" id="KW-0378">Hydrolase</keyword>